<dbReference type="InterPro" id="IPR029063">
    <property type="entry name" value="SAM-dependent_MTases_sf"/>
</dbReference>
<keyword evidence="2" id="KW-1185">Reference proteome</keyword>
<evidence type="ECO:0000313" key="1">
    <source>
        <dbReference type="EMBL" id="MFC4072247.1"/>
    </source>
</evidence>
<reference evidence="2" key="1">
    <citation type="journal article" date="2019" name="Int. J. Syst. Evol. Microbiol.">
        <title>The Global Catalogue of Microorganisms (GCM) 10K type strain sequencing project: providing services to taxonomists for standard genome sequencing and annotation.</title>
        <authorList>
            <consortium name="The Broad Institute Genomics Platform"/>
            <consortium name="The Broad Institute Genome Sequencing Center for Infectious Disease"/>
            <person name="Wu L."/>
            <person name="Ma J."/>
        </authorList>
    </citation>
    <scope>NUCLEOTIDE SEQUENCE [LARGE SCALE GENOMIC DNA]</scope>
    <source>
        <strain evidence="2">TBRC 5832</strain>
    </source>
</reference>
<accession>A0ABV8J6Q9</accession>
<keyword evidence="1" id="KW-0489">Methyltransferase</keyword>
<evidence type="ECO:0000313" key="2">
    <source>
        <dbReference type="Proteomes" id="UP001595867"/>
    </source>
</evidence>
<sequence length="58" mass="6559">MTGYGPLRPRSHHEVARFLDGLDLLKPGLVRAELWRPDPMRFGEPPPSMCYATVGRLP</sequence>
<comment type="caution">
    <text evidence="1">The sequence shown here is derived from an EMBL/GenBank/DDBJ whole genome shotgun (WGS) entry which is preliminary data.</text>
</comment>
<dbReference type="RefSeq" id="WP_378073130.1">
    <property type="nucleotide sequence ID" value="NZ_JBHSBL010000033.1"/>
</dbReference>
<keyword evidence="1" id="KW-0808">Transferase</keyword>
<gene>
    <name evidence="1" type="ORF">ACFO0C_45570</name>
</gene>
<dbReference type="Gene3D" id="3.40.50.150">
    <property type="entry name" value="Vaccinia Virus protein VP39"/>
    <property type="match status" value="1"/>
</dbReference>
<dbReference type="Proteomes" id="UP001595867">
    <property type="component" value="Unassembled WGS sequence"/>
</dbReference>
<dbReference type="GO" id="GO:0032259">
    <property type="term" value="P:methylation"/>
    <property type="evidence" value="ECO:0007669"/>
    <property type="project" value="UniProtKB-KW"/>
</dbReference>
<dbReference type="EMBL" id="JBHSBL010000033">
    <property type="protein sequence ID" value="MFC4072247.1"/>
    <property type="molecule type" value="Genomic_DNA"/>
</dbReference>
<protein>
    <submittedName>
        <fullName evidence="1">SAM-dependent methyltransferase</fullName>
        <ecNumber evidence="1">2.1.1.-</ecNumber>
    </submittedName>
</protein>
<dbReference type="Pfam" id="PF04672">
    <property type="entry name" value="Methyltransf_19"/>
    <property type="match status" value="1"/>
</dbReference>
<name>A0ABV8J6Q9_9ACTN</name>
<dbReference type="EC" id="2.1.1.-" evidence="1"/>
<dbReference type="InterPro" id="IPR006764">
    <property type="entry name" value="SAM_dep_MeTrfase_SAV2177_type"/>
</dbReference>
<organism evidence="1 2">
    <name type="scientific">Actinoplanes subglobosus</name>
    <dbReference type="NCBI Taxonomy" id="1547892"/>
    <lineage>
        <taxon>Bacteria</taxon>
        <taxon>Bacillati</taxon>
        <taxon>Actinomycetota</taxon>
        <taxon>Actinomycetes</taxon>
        <taxon>Micromonosporales</taxon>
        <taxon>Micromonosporaceae</taxon>
        <taxon>Actinoplanes</taxon>
    </lineage>
</organism>
<proteinExistence type="predicted"/>
<dbReference type="GO" id="GO:0008168">
    <property type="term" value="F:methyltransferase activity"/>
    <property type="evidence" value="ECO:0007669"/>
    <property type="project" value="UniProtKB-KW"/>
</dbReference>